<dbReference type="GO" id="GO:0004582">
    <property type="term" value="F:dolichyl-phosphate beta-D-mannosyltransferase activity"/>
    <property type="evidence" value="ECO:0007669"/>
    <property type="project" value="UniProtKB-EC"/>
</dbReference>
<dbReference type="SUPFAM" id="SSF53448">
    <property type="entry name" value="Nucleotide-diphospho-sugar transferases"/>
    <property type="match status" value="1"/>
</dbReference>
<dbReference type="InterPro" id="IPR001173">
    <property type="entry name" value="Glyco_trans_2-like"/>
</dbReference>
<dbReference type="OrthoDB" id="9810303at2"/>
<protein>
    <submittedName>
        <fullName evidence="5">Dolichol-phosphate mannosyltransferase</fullName>
        <ecNumber evidence="5">2.4.1.83</ecNumber>
    </submittedName>
</protein>
<dbReference type="EMBL" id="JACHBS010000001">
    <property type="protein sequence ID" value="MBB5616798.1"/>
    <property type="molecule type" value="Genomic_DNA"/>
</dbReference>
<feature type="domain" description="Glycosyltransferase 2-like" evidence="4">
    <location>
        <begin position="10"/>
        <end position="173"/>
    </location>
</feature>
<proteinExistence type="inferred from homology"/>
<comment type="caution">
    <text evidence="5">The sequence shown here is derived from an EMBL/GenBank/DDBJ whole genome shotgun (WGS) entry which is preliminary data.</text>
</comment>
<evidence type="ECO:0000256" key="1">
    <source>
        <dbReference type="ARBA" id="ARBA00006739"/>
    </source>
</evidence>
<dbReference type="Gene3D" id="3.90.550.10">
    <property type="entry name" value="Spore Coat Polysaccharide Biosynthesis Protein SpsA, Chain A"/>
    <property type="match status" value="1"/>
</dbReference>
<dbReference type="RefSeq" id="WP_153981037.1">
    <property type="nucleotide sequence ID" value="NZ_BAAANZ010000001.1"/>
</dbReference>
<dbReference type="InterPro" id="IPR029044">
    <property type="entry name" value="Nucleotide-diphossugar_trans"/>
</dbReference>
<dbReference type="CDD" id="cd06442">
    <property type="entry name" value="DPM1_like"/>
    <property type="match status" value="1"/>
</dbReference>
<organism evidence="5 6">
    <name type="scientific">Microcella frigidaquae</name>
    <dbReference type="NCBI Taxonomy" id="424758"/>
    <lineage>
        <taxon>Bacteria</taxon>
        <taxon>Bacillati</taxon>
        <taxon>Actinomycetota</taxon>
        <taxon>Actinomycetes</taxon>
        <taxon>Micrococcales</taxon>
        <taxon>Microbacteriaceae</taxon>
        <taxon>Microcella</taxon>
    </lineage>
</organism>
<evidence type="ECO:0000256" key="2">
    <source>
        <dbReference type="ARBA" id="ARBA00022676"/>
    </source>
</evidence>
<name>A0A840XJE5_9MICO</name>
<dbReference type="GO" id="GO:0009247">
    <property type="term" value="P:glycolipid biosynthetic process"/>
    <property type="evidence" value="ECO:0007669"/>
    <property type="project" value="TreeGrafter"/>
</dbReference>
<keyword evidence="2 5" id="KW-0328">Glycosyltransferase</keyword>
<dbReference type="Pfam" id="PF00535">
    <property type="entry name" value="Glycos_transf_2"/>
    <property type="match status" value="1"/>
</dbReference>
<dbReference type="GO" id="GO:0016020">
    <property type="term" value="C:membrane"/>
    <property type="evidence" value="ECO:0007669"/>
    <property type="project" value="GOC"/>
</dbReference>
<keyword evidence="3 5" id="KW-0808">Transferase</keyword>
<sequence>MSATGASALVVLPTYNEAESIRGVLARIRVAVPDADVLVVDDASPDGTGAIADELAAADPGVSVLHRPGKAGLGAAYLAGFAIALERGYRFVVEIDADGSHDPAELPAMLALAEREGADLVIGSRWVPGGAVVNWPWLRRAISRSGNAYARWMLRSRVQDLTAGFRVYRAAVLAGLDGSVVSSHGYCFQVELAWRLERAGGRILEHPIAFVERATGRSKMHAGIVAEALWRVTAWGMSARLGHEPLPSTSRV</sequence>
<keyword evidence="6" id="KW-1185">Reference proteome</keyword>
<dbReference type="AlphaFoldDB" id="A0A840XJE5"/>
<dbReference type="EC" id="2.4.1.83" evidence="5"/>
<dbReference type="PANTHER" id="PTHR43398:SF1">
    <property type="entry name" value="DOLICHOL-PHOSPHATE MANNOSYLTRANSFERASE SUBUNIT 1"/>
    <property type="match status" value="1"/>
</dbReference>
<evidence type="ECO:0000256" key="3">
    <source>
        <dbReference type="ARBA" id="ARBA00022679"/>
    </source>
</evidence>
<evidence type="ECO:0000313" key="6">
    <source>
        <dbReference type="Proteomes" id="UP000552883"/>
    </source>
</evidence>
<dbReference type="PANTHER" id="PTHR43398">
    <property type="entry name" value="DOLICHOL-PHOSPHATE MANNOSYLTRANSFERASE SUBUNIT 1"/>
    <property type="match status" value="1"/>
</dbReference>
<reference evidence="5 6" key="1">
    <citation type="submission" date="2020-08" db="EMBL/GenBank/DDBJ databases">
        <title>Sequencing the genomes of 1000 actinobacteria strains.</title>
        <authorList>
            <person name="Klenk H.-P."/>
        </authorList>
    </citation>
    <scope>NUCLEOTIDE SEQUENCE [LARGE SCALE GENOMIC DNA]</scope>
    <source>
        <strain evidence="5 6">DSM 23889</strain>
    </source>
</reference>
<dbReference type="FunFam" id="3.90.550.10:FF:000122">
    <property type="entry name" value="Dolichol-phosphate mannosyltransferase subunit 1"/>
    <property type="match status" value="1"/>
</dbReference>
<dbReference type="Proteomes" id="UP000552883">
    <property type="component" value="Unassembled WGS sequence"/>
</dbReference>
<dbReference type="InterPro" id="IPR039528">
    <property type="entry name" value="DPM1-like"/>
</dbReference>
<accession>A0A840XJE5</accession>
<gene>
    <name evidence="5" type="ORF">BJ959_000294</name>
</gene>
<evidence type="ECO:0000313" key="5">
    <source>
        <dbReference type="EMBL" id="MBB5616798.1"/>
    </source>
</evidence>
<comment type="similarity">
    <text evidence="1">Belongs to the glycosyltransferase 2 family.</text>
</comment>
<evidence type="ECO:0000259" key="4">
    <source>
        <dbReference type="Pfam" id="PF00535"/>
    </source>
</evidence>